<evidence type="ECO:0000313" key="7">
    <source>
        <dbReference type="Proteomes" id="UP000093071"/>
    </source>
</evidence>
<dbReference type="AlphaFoldDB" id="A0A1C3TQF0"/>
<dbReference type="Pfam" id="PF00512">
    <property type="entry name" value="HisKA"/>
    <property type="match status" value="1"/>
</dbReference>
<dbReference type="CDD" id="cd00075">
    <property type="entry name" value="HATPase"/>
    <property type="match status" value="1"/>
</dbReference>
<dbReference type="SMART" id="SM00388">
    <property type="entry name" value="HisKA"/>
    <property type="match status" value="1"/>
</dbReference>
<organism evidence="6 7">
    <name type="scientific">Xanthomonas translucens pv. translucens DSM 18974</name>
    <dbReference type="NCBI Taxonomy" id="1261556"/>
    <lineage>
        <taxon>Bacteria</taxon>
        <taxon>Pseudomonadati</taxon>
        <taxon>Pseudomonadota</taxon>
        <taxon>Gammaproteobacteria</taxon>
        <taxon>Lysobacterales</taxon>
        <taxon>Lysobacteraceae</taxon>
        <taxon>Xanthomonas</taxon>
        <taxon>Xanthomonas translucens group</taxon>
    </lineage>
</organism>
<reference evidence="7" key="1">
    <citation type="submission" date="2016-07" db="EMBL/GenBank/DDBJ databases">
        <authorList>
            <person name="Jaenicke Sebastian"/>
        </authorList>
    </citation>
    <scope>NUCLEOTIDE SEQUENCE [LARGE SCALE GENOMIC DNA]</scope>
</reference>
<accession>A0A1C3TQF0</accession>
<dbReference type="PANTHER" id="PTHR43065">
    <property type="entry name" value="SENSOR HISTIDINE KINASE"/>
    <property type="match status" value="1"/>
</dbReference>
<dbReference type="SUPFAM" id="SSF47384">
    <property type="entry name" value="Homodimeric domain of signal transducing histidine kinase"/>
    <property type="match status" value="1"/>
</dbReference>
<dbReference type="InterPro" id="IPR003594">
    <property type="entry name" value="HATPase_dom"/>
</dbReference>
<proteinExistence type="predicted"/>
<dbReference type="InterPro" id="IPR045812">
    <property type="entry name" value="DAHL"/>
</dbReference>
<dbReference type="Gene3D" id="1.10.287.130">
    <property type="match status" value="1"/>
</dbReference>
<evidence type="ECO:0000256" key="4">
    <source>
        <dbReference type="SAM" id="Phobius"/>
    </source>
</evidence>
<keyword evidence="4" id="KW-0812">Transmembrane</keyword>
<dbReference type="InterPro" id="IPR005467">
    <property type="entry name" value="His_kinase_dom"/>
</dbReference>
<dbReference type="PATRIC" id="fig|1261556.5.peg.2792"/>
<evidence type="ECO:0000313" key="6">
    <source>
        <dbReference type="EMBL" id="SCB05402.1"/>
    </source>
</evidence>
<dbReference type="EMBL" id="LT604072">
    <property type="protein sequence ID" value="SCB05402.1"/>
    <property type="molecule type" value="Genomic_DNA"/>
</dbReference>
<dbReference type="Proteomes" id="UP000093071">
    <property type="component" value="Chromosome I"/>
</dbReference>
<dbReference type="SMART" id="SM00387">
    <property type="entry name" value="HATPase_c"/>
    <property type="match status" value="1"/>
</dbReference>
<dbReference type="PANTHER" id="PTHR43065:SF42">
    <property type="entry name" value="TWO-COMPONENT SENSOR PPRA"/>
    <property type="match status" value="1"/>
</dbReference>
<sequence>MKTVIAMSTILLVAMATVETVTRLLDEQAHRYDLAMSTLDALNIADTCMHKGVLELRAGLLHDDDRIVDDNRHAWKALQQLHGLAQSDEPLIAAIRALERDYRSKSAQLELFKTQNALLGNSLAYFWRESDARMRDSLDRAELRRLGALGSAMHRLSMDNSADIQALARARLEAATHGRGPSPLLTHGRMLLELLPATEASIERMRPVTELASYRRVRGDLQQRMLALDTLRGTLRLCMLAMAAIMVAMLVHLTLLLRRRASTLRRRAEFGRIMVSISRELIGSDRARIDHAITAAAGRIAAWLDLPYSALILDSGAAPTSTWPEPRDARVHAATAAALALPVAADGAPHDMAAVAGGGDAVPLPYPAGKRLRGAHWVYLRRHSGGGTAMLCLQRNERHGGFPRNSELFPLLYSALDMLAEAVIRRRLENEANALERRLEQARRMETIGAMASGISHNFNNIVGAIRANAEMALSALSPGAHARSHLVAIERATGHASNLIEAILDFGRAQKHNVQLVDLAALLRETQTLLRVSFSGAVRLDVRIDDRPLYVHGNASQLQQVILNLVHNAVRAMRRRGIVSIRLSVGTDQRTLRLSVADRGIGIPADRLERIFYPFYTTRAGGNGLGLATVKQIVGNHDGRIEVHSQVGTGTTFVIELPLCLPCTAQVQQSVQPGHRRLLLLCADRAALERLEEMLAALGHEPVGHLQAAAACRMLLDEPDRFDGLVVQCDEADAADQAIHALNAVAPQLPLLLIQAGQPPAAAARAGSDYQMLRTPYSPGSLAQALERTLRAQAPAFSTTPKPV</sequence>
<evidence type="ECO:0000256" key="2">
    <source>
        <dbReference type="ARBA" id="ARBA00012438"/>
    </source>
</evidence>
<name>A0A1C3TQF0_XANCT</name>
<dbReference type="PROSITE" id="PS50109">
    <property type="entry name" value="HIS_KIN"/>
    <property type="match status" value="1"/>
</dbReference>
<protein>
    <recommendedName>
        <fullName evidence="2">histidine kinase</fullName>
        <ecNumber evidence="2">2.7.13.3</ecNumber>
    </recommendedName>
</protein>
<feature type="domain" description="Histidine kinase" evidence="5">
    <location>
        <begin position="454"/>
        <end position="662"/>
    </location>
</feature>
<dbReference type="PRINTS" id="PR00344">
    <property type="entry name" value="BCTRLSENSOR"/>
</dbReference>
<dbReference type="InterPro" id="IPR003661">
    <property type="entry name" value="HisK_dim/P_dom"/>
</dbReference>
<dbReference type="CDD" id="cd00082">
    <property type="entry name" value="HisKA"/>
    <property type="match status" value="1"/>
</dbReference>
<dbReference type="NCBIfam" id="NF010411">
    <property type="entry name" value="PRK13837.1"/>
    <property type="match status" value="1"/>
</dbReference>
<evidence type="ECO:0000259" key="5">
    <source>
        <dbReference type="PROSITE" id="PS50109"/>
    </source>
</evidence>
<dbReference type="InterPro" id="IPR004358">
    <property type="entry name" value="Sig_transdc_His_kin-like_C"/>
</dbReference>
<dbReference type="SUPFAM" id="SSF55874">
    <property type="entry name" value="ATPase domain of HSP90 chaperone/DNA topoisomerase II/histidine kinase"/>
    <property type="match status" value="1"/>
</dbReference>
<dbReference type="InterPro" id="IPR036890">
    <property type="entry name" value="HATPase_C_sf"/>
</dbReference>
<dbReference type="RefSeq" id="WP_065898965.1">
    <property type="nucleotide sequence ID" value="NZ_LT604072.1"/>
</dbReference>
<dbReference type="Gene3D" id="3.30.565.10">
    <property type="entry name" value="Histidine kinase-like ATPase, C-terminal domain"/>
    <property type="match status" value="1"/>
</dbReference>
<comment type="catalytic activity">
    <reaction evidence="1">
        <text>ATP + protein L-histidine = ADP + protein N-phospho-L-histidine.</text>
        <dbReference type="EC" id="2.7.13.3"/>
    </reaction>
</comment>
<dbReference type="Pfam" id="PF02518">
    <property type="entry name" value="HATPase_c"/>
    <property type="match status" value="1"/>
</dbReference>
<keyword evidence="4" id="KW-0472">Membrane</keyword>
<dbReference type="EC" id="2.7.13.3" evidence="2"/>
<keyword evidence="4" id="KW-1133">Transmembrane helix</keyword>
<feature type="transmembrane region" description="Helical" evidence="4">
    <location>
        <begin position="234"/>
        <end position="257"/>
    </location>
</feature>
<dbReference type="GO" id="GO:0000155">
    <property type="term" value="F:phosphorelay sensor kinase activity"/>
    <property type="evidence" value="ECO:0007669"/>
    <property type="project" value="InterPro"/>
</dbReference>
<evidence type="ECO:0000256" key="1">
    <source>
        <dbReference type="ARBA" id="ARBA00000085"/>
    </source>
</evidence>
<dbReference type="Pfam" id="PF19443">
    <property type="entry name" value="DAHL"/>
    <property type="match status" value="1"/>
</dbReference>
<evidence type="ECO:0000256" key="3">
    <source>
        <dbReference type="ARBA" id="ARBA00022553"/>
    </source>
</evidence>
<keyword evidence="3" id="KW-0597">Phosphoprotein</keyword>
<dbReference type="InterPro" id="IPR036097">
    <property type="entry name" value="HisK_dim/P_sf"/>
</dbReference>
<gene>
    <name evidence="6" type="ORF">BN444_00936</name>
</gene>